<evidence type="ECO:0008006" key="6">
    <source>
        <dbReference type="Google" id="ProtNLM"/>
    </source>
</evidence>
<accession>A0A816MUV3</accession>
<protein>
    <recommendedName>
        <fullName evidence="6">Phage tail collar domain-containing protein</fullName>
    </recommendedName>
</protein>
<evidence type="ECO:0000313" key="4">
    <source>
        <dbReference type="EMBL" id="CAF2005872.1"/>
    </source>
</evidence>
<organism evidence="4 5">
    <name type="scientific">Rotaria magnacalcarata</name>
    <dbReference type="NCBI Taxonomy" id="392030"/>
    <lineage>
        <taxon>Eukaryota</taxon>
        <taxon>Metazoa</taxon>
        <taxon>Spiralia</taxon>
        <taxon>Gnathifera</taxon>
        <taxon>Rotifera</taxon>
        <taxon>Eurotatoria</taxon>
        <taxon>Bdelloidea</taxon>
        <taxon>Philodinida</taxon>
        <taxon>Philodinidae</taxon>
        <taxon>Rotaria</taxon>
    </lineage>
</organism>
<comment type="caution">
    <text evidence="4">The sequence shown here is derived from an EMBL/GenBank/DDBJ whole genome shotgun (WGS) entry which is preliminary data.</text>
</comment>
<dbReference type="Gene3D" id="3.90.1340.10">
    <property type="entry name" value="Phage tail collar domain"/>
    <property type="match status" value="1"/>
</dbReference>
<reference evidence="4" key="1">
    <citation type="submission" date="2021-02" db="EMBL/GenBank/DDBJ databases">
        <authorList>
            <person name="Nowell W R."/>
        </authorList>
    </citation>
    <scope>NUCLEOTIDE SEQUENCE</scope>
</reference>
<evidence type="ECO:0000256" key="1">
    <source>
        <dbReference type="SAM" id="MobiDB-lite"/>
    </source>
</evidence>
<name>A0A816MUV3_9BILA</name>
<evidence type="ECO:0000259" key="3">
    <source>
        <dbReference type="Pfam" id="PF21939"/>
    </source>
</evidence>
<gene>
    <name evidence="4" type="ORF">XDN619_LOCUS3520</name>
</gene>
<evidence type="ECO:0000259" key="2">
    <source>
        <dbReference type="Pfam" id="PF07484"/>
    </source>
</evidence>
<proteinExistence type="predicted"/>
<feature type="compositionally biased region" description="Low complexity" evidence="1">
    <location>
        <begin position="174"/>
        <end position="192"/>
    </location>
</feature>
<dbReference type="EMBL" id="CAJNRG010000541">
    <property type="protein sequence ID" value="CAF2005872.1"/>
    <property type="molecule type" value="Genomic_DNA"/>
</dbReference>
<feature type="domain" description="Baseplate structural protein Gp10 C-terminal" evidence="3">
    <location>
        <begin position="82"/>
        <end position="208"/>
    </location>
</feature>
<dbReference type="Pfam" id="PF07484">
    <property type="entry name" value="Collar"/>
    <property type="match status" value="1"/>
</dbReference>
<dbReference type="InterPro" id="IPR011083">
    <property type="entry name" value="Phage_tail_collar_dom"/>
</dbReference>
<dbReference type="AlphaFoldDB" id="A0A816MUV3"/>
<dbReference type="SUPFAM" id="SSF88874">
    <property type="entry name" value="Receptor-binding domain of short tail fibre protein gp12"/>
    <property type="match status" value="1"/>
</dbReference>
<sequence>MKIMTVSEMPTGTVLLYSGSAAELPDQDTRWLFCNGSEVSRTTYQTLFSVIGITYGVGNGRDTFNLPDFRARFPLGSQGPNDTLLQSGGSPTHTIIAAELPAHTHDQGTLLTQTNGAHTHAYTDPGHSHTGATTSVLIPTYGYGTPWTGGFGFTMTSHVHGIYTDFTGITIQSGGSHTHTISGSTGSQGQGQPMNIMPPYQTVHYIIRA</sequence>
<dbReference type="InterPro" id="IPR053827">
    <property type="entry name" value="Gp10_C"/>
</dbReference>
<dbReference type="Pfam" id="PF21939">
    <property type="entry name" value="Gp10_C"/>
    <property type="match status" value="1"/>
</dbReference>
<evidence type="ECO:0000313" key="5">
    <source>
        <dbReference type="Proteomes" id="UP000663887"/>
    </source>
</evidence>
<dbReference type="Proteomes" id="UP000663887">
    <property type="component" value="Unassembled WGS sequence"/>
</dbReference>
<dbReference type="InterPro" id="IPR037053">
    <property type="entry name" value="Phage_tail_collar_dom_sf"/>
</dbReference>
<feature type="region of interest" description="Disordered" evidence="1">
    <location>
        <begin position="174"/>
        <end position="195"/>
    </location>
</feature>
<feature type="domain" description="Phage tail collar" evidence="2">
    <location>
        <begin position="12"/>
        <end position="74"/>
    </location>
</feature>